<organism evidence="1 2">
    <name type="scientific">Megasphaera lornae</name>
    <dbReference type="NCBI Taxonomy" id="1000568"/>
    <lineage>
        <taxon>Bacteria</taxon>
        <taxon>Bacillati</taxon>
        <taxon>Bacillota</taxon>
        <taxon>Negativicutes</taxon>
        <taxon>Veillonellales</taxon>
        <taxon>Veillonellaceae</taxon>
        <taxon>Megasphaera</taxon>
    </lineage>
</organism>
<protein>
    <submittedName>
        <fullName evidence="1">Uncharacterized protein</fullName>
    </submittedName>
</protein>
<accession>A0ABN0D0T1</accession>
<proteinExistence type="predicted"/>
<evidence type="ECO:0000313" key="2">
    <source>
        <dbReference type="Proteomes" id="UP000004018"/>
    </source>
</evidence>
<gene>
    <name evidence="1" type="ORF">HMPREF1039_0631</name>
</gene>
<sequence>MKNHWQEEKYKRKSLLIFKLYIYFIKTAYEKNGRRPCLSGDRLKK</sequence>
<evidence type="ECO:0000313" key="1">
    <source>
        <dbReference type="EMBL" id="EGL35077.1"/>
    </source>
</evidence>
<keyword evidence="2" id="KW-1185">Reference proteome</keyword>
<dbReference type="EMBL" id="AFIJ01000045">
    <property type="protein sequence ID" value="EGL35077.1"/>
    <property type="molecule type" value="Genomic_DNA"/>
</dbReference>
<comment type="caution">
    <text evidence="1">The sequence shown here is derived from an EMBL/GenBank/DDBJ whole genome shotgun (WGS) entry which is preliminary data.</text>
</comment>
<dbReference type="Proteomes" id="UP000004018">
    <property type="component" value="Unassembled WGS sequence"/>
</dbReference>
<name>A0ABN0D0T1_9FIRM</name>
<reference evidence="1 2" key="1">
    <citation type="submission" date="2011-04" db="EMBL/GenBank/DDBJ databases">
        <authorList>
            <person name="Harkins D.M."/>
            <person name="Madupu R."/>
            <person name="Durkin A.S."/>
            <person name="Torralba M."/>
            <person name="Methe B."/>
            <person name="Sutton G.G."/>
            <person name="Nelson K.E."/>
        </authorList>
    </citation>
    <scope>NUCLEOTIDE SEQUENCE [LARGE SCALE GENOMIC DNA]</scope>
    <source>
        <strain evidence="1 2">UPII 199-6</strain>
    </source>
</reference>